<dbReference type="EMBL" id="CAMXCT010006715">
    <property type="protein sequence ID" value="CAI4018825.1"/>
    <property type="molecule type" value="Genomic_DNA"/>
</dbReference>
<dbReference type="EMBL" id="CAMXCT020006715">
    <property type="protein sequence ID" value="CAL1172200.1"/>
    <property type="molecule type" value="Genomic_DNA"/>
</dbReference>
<dbReference type="OrthoDB" id="427568at2759"/>
<keyword evidence="4" id="KW-1185">Reference proteome</keyword>
<evidence type="ECO:0000313" key="4">
    <source>
        <dbReference type="Proteomes" id="UP001152797"/>
    </source>
</evidence>
<dbReference type="InterPro" id="IPR002913">
    <property type="entry name" value="START_lipid-bd_dom"/>
</dbReference>
<dbReference type="SUPFAM" id="SSF55961">
    <property type="entry name" value="Bet v1-like"/>
    <property type="match status" value="1"/>
</dbReference>
<organism evidence="2">
    <name type="scientific">Cladocopium goreaui</name>
    <dbReference type="NCBI Taxonomy" id="2562237"/>
    <lineage>
        <taxon>Eukaryota</taxon>
        <taxon>Sar</taxon>
        <taxon>Alveolata</taxon>
        <taxon>Dinophyceae</taxon>
        <taxon>Suessiales</taxon>
        <taxon>Symbiodiniaceae</taxon>
        <taxon>Cladocopium</taxon>
    </lineage>
</organism>
<dbReference type="EMBL" id="CAMXCT030006715">
    <property type="protein sequence ID" value="CAL4806137.1"/>
    <property type="molecule type" value="Genomic_DNA"/>
</dbReference>
<dbReference type="PROSITE" id="PS50848">
    <property type="entry name" value="START"/>
    <property type="match status" value="1"/>
</dbReference>
<reference evidence="3 4" key="2">
    <citation type="submission" date="2024-05" db="EMBL/GenBank/DDBJ databases">
        <authorList>
            <person name="Chen Y."/>
            <person name="Shah S."/>
            <person name="Dougan E. K."/>
            <person name="Thang M."/>
            <person name="Chan C."/>
        </authorList>
    </citation>
    <scope>NUCLEOTIDE SEQUENCE [LARGE SCALE GENOMIC DNA]</scope>
</reference>
<proteinExistence type="predicted"/>
<sequence length="312" mass="35067">MVVLPKIRAWYPCCQRTAQAELARWRPVWSREQKAFAGAASSVALSFLAAQTWNWSLCDTHQAPKDTRLSEADEALLLCALDTALENFRQWTQAPASWWDECRNVRMPGFGDARHCKKKLDGFPLRLMMVSALWENVSLDELIMVTEMTDDCVKLKFVPLMESVQTRFSFPGGRILRTTVKPLLLGLVSSREVESVMKEPETMPDGSVVSVGVGLQSPLLLEKIQQSDVLKALASEPPSKGKVRSVDHTSGYSFEPLEDKEPFQKGKWRVHIVILSEDTGGLPAWALEMGIFYGTIDWFAAADKYLKRLSNT</sequence>
<feature type="domain" description="START" evidence="1">
    <location>
        <begin position="134"/>
        <end position="311"/>
    </location>
</feature>
<name>A0A9P1GPV9_9DINO</name>
<accession>A0A9P1GPV9</accession>
<gene>
    <name evidence="2" type="ORF">C1SCF055_LOCUS43360</name>
</gene>
<dbReference type="Proteomes" id="UP001152797">
    <property type="component" value="Unassembled WGS sequence"/>
</dbReference>
<dbReference type="InterPro" id="IPR023393">
    <property type="entry name" value="START-like_dom_sf"/>
</dbReference>
<evidence type="ECO:0000313" key="3">
    <source>
        <dbReference type="EMBL" id="CAL4806137.1"/>
    </source>
</evidence>
<protein>
    <recommendedName>
        <fullName evidence="1">START domain-containing protein</fullName>
    </recommendedName>
</protein>
<comment type="caution">
    <text evidence="2">The sequence shown here is derived from an EMBL/GenBank/DDBJ whole genome shotgun (WGS) entry which is preliminary data.</text>
</comment>
<evidence type="ECO:0000259" key="1">
    <source>
        <dbReference type="PROSITE" id="PS50848"/>
    </source>
</evidence>
<evidence type="ECO:0000313" key="2">
    <source>
        <dbReference type="EMBL" id="CAI4018825.1"/>
    </source>
</evidence>
<dbReference type="Gene3D" id="3.30.530.20">
    <property type="match status" value="1"/>
</dbReference>
<dbReference type="GO" id="GO:0008289">
    <property type="term" value="F:lipid binding"/>
    <property type="evidence" value="ECO:0007669"/>
    <property type="project" value="InterPro"/>
</dbReference>
<dbReference type="AlphaFoldDB" id="A0A9P1GPV9"/>
<reference evidence="2" key="1">
    <citation type="submission" date="2022-10" db="EMBL/GenBank/DDBJ databases">
        <authorList>
            <person name="Chen Y."/>
            <person name="Dougan E. K."/>
            <person name="Chan C."/>
            <person name="Rhodes N."/>
            <person name="Thang M."/>
        </authorList>
    </citation>
    <scope>NUCLEOTIDE SEQUENCE</scope>
</reference>